<dbReference type="GO" id="GO:0006611">
    <property type="term" value="P:protein export from nucleus"/>
    <property type="evidence" value="ECO:0007669"/>
    <property type="project" value="TreeGrafter"/>
</dbReference>
<dbReference type="InterPro" id="IPR005043">
    <property type="entry name" value="XPO2_C"/>
</dbReference>
<dbReference type="Pfam" id="PF03378">
    <property type="entry name" value="CAS_CSE1"/>
    <property type="match status" value="2"/>
</dbReference>
<dbReference type="Gene3D" id="1.25.10.10">
    <property type="entry name" value="Leucine-rich Repeat Variant"/>
    <property type="match status" value="2"/>
</dbReference>
<dbReference type="InterPro" id="IPR011989">
    <property type="entry name" value="ARM-like"/>
</dbReference>
<evidence type="ECO:0000259" key="3">
    <source>
        <dbReference type="Pfam" id="PF08506"/>
    </source>
</evidence>
<protein>
    <submittedName>
        <fullName evidence="4">Cellular apoptosis susceptibility protein, putative / importin-alpha re-exporter</fullName>
    </submittedName>
</protein>
<organism evidence="4 5">
    <name type="scientific">Actinidia rufa</name>
    <dbReference type="NCBI Taxonomy" id="165716"/>
    <lineage>
        <taxon>Eukaryota</taxon>
        <taxon>Viridiplantae</taxon>
        <taxon>Streptophyta</taxon>
        <taxon>Embryophyta</taxon>
        <taxon>Tracheophyta</taxon>
        <taxon>Spermatophyta</taxon>
        <taxon>Magnoliopsida</taxon>
        <taxon>eudicotyledons</taxon>
        <taxon>Gunneridae</taxon>
        <taxon>Pentapetalae</taxon>
        <taxon>asterids</taxon>
        <taxon>Ericales</taxon>
        <taxon>Actinidiaceae</taxon>
        <taxon>Actinidia</taxon>
    </lineage>
</organism>
<dbReference type="EMBL" id="BJWL01000001">
    <property type="protein sequence ID" value="GFY80716.1"/>
    <property type="molecule type" value="Genomic_DNA"/>
</dbReference>
<sequence>MPDFFEDHTGEWMSEFQKYLTMKYPTLEDGGGDGLEVVDELRAAICENISLYMEKNEEEVQWYWGGFVEAVWNLLVAVSASSSSDSIVIPNVMLRDEDEDEDLLEMNYVEFIWRDMEGRDLDTRMRIACELLKGIATKYKEKVTQMVSSQIQSSLASFVEPPTANWKHKDCAIYLVVSLATKKTGGTSVSTDLIDVESFFRSVVGPEMQNQDVNGFPMLKAGALKFFTMFRNQILKPIVMALIPDMVRFLGSESNVVHSYAAGCIEKLLLVKDDGRNARHISSDISPFLLVLMTNLFGALGKPESEENPYVMKCIVSGMADISREVASPCISGLTSVLNKVCENPRNPMFNHYLFEAMAILLLQAFIQKAPLLPDSWKKSRNVSVLVRLLQAFLQKAPHELNTEGHRANRKPFEPPSAIDCWEHVSDEIGARFRRDSEKEASIRGSQGDSPPLCEIPATKDRVKEEPDFADNVGYGAAFVHLYNAGKKEEDPLGDIRDPKKFLVVSLANLSALSPGRYSSLIHHTLFKIWRGRGEENKKIKREKPYRLGEKMILEGTLTVVIECEYNHFIEGFLAVFTLLQSCLAYICEKLLFIVVSLALRSVTGHMDVADVCDCWRFRLGSGFVCIKQVALLWHEPSVLPFVTFRVPYSCSICVI</sequence>
<dbReference type="GO" id="GO:0005635">
    <property type="term" value="C:nuclear envelope"/>
    <property type="evidence" value="ECO:0007669"/>
    <property type="project" value="TreeGrafter"/>
</dbReference>
<keyword evidence="5" id="KW-1185">Reference proteome</keyword>
<dbReference type="SUPFAM" id="SSF48371">
    <property type="entry name" value="ARM repeat"/>
    <property type="match status" value="1"/>
</dbReference>
<name>A0A7J0E3J8_9ERIC</name>
<feature type="domain" description="Exportin-2 C-terminal" evidence="2">
    <location>
        <begin position="266"/>
        <end position="362"/>
    </location>
</feature>
<feature type="domain" description="Exportin-2 C-terminal" evidence="2">
    <location>
        <begin position="458"/>
        <end position="526"/>
    </location>
</feature>
<evidence type="ECO:0000313" key="4">
    <source>
        <dbReference type="EMBL" id="GFY80716.1"/>
    </source>
</evidence>
<evidence type="ECO:0000256" key="1">
    <source>
        <dbReference type="SAM" id="MobiDB-lite"/>
    </source>
</evidence>
<evidence type="ECO:0000259" key="2">
    <source>
        <dbReference type="Pfam" id="PF03378"/>
    </source>
</evidence>
<dbReference type="InterPro" id="IPR016024">
    <property type="entry name" value="ARM-type_fold"/>
</dbReference>
<dbReference type="GO" id="GO:0005049">
    <property type="term" value="F:nuclear export signal receptor activity"/>
    <property type="evidence" value="ECO:0007669"/>
    <property type="project" value="TreeGrafter"/>
</dbReference>
<gene>
    <name evidence="4" type="ORF">Acr_01g0005250</name>
</gene>
<dbReference type="InterPro" id="IPR013713">
    <property type="entry name" value="XPO2_central"/>
</dbReference>
<dbReference type="Pfam" id="PF08506">
    <property type="entry name" value="Cse1"/>
    <property type="match status" value="1"/>
</dbReference>
<comment type="caution">
    <text evidence="4">The sequence shown here is derived from an EMBL/GenBank/DDBJ whole genome shotgun (WGS) entry which is preliminary data.</text>
</comment>
<dbReference type="AlphaFoldDB" id="A0A7J0E3J8"/>
<dbReference type="PANTHER" id="PTHR10997:SF8">
    <property type="entry name" value="EXPORTIN-2"/>
    <property type="match status" value="1"/>
</dbReference>
<dbReference type="OrthoDB" id="3268246at2759"/>
<dbReference type="GO" id="GO:0006606">
    <property type="term" value="P:protein import into nucleus"/>
    <property type="evidence" value="ECO:0007669"/>
    <property type="project" value="TreeGrafter"/>
</dbReference>
<feature type="region of interest" description="Disordered" evidence="1">
    <location>
        <begin position="436"/>
        <end position="455"/>
    </location>
</feature>
<feature type="domain" description="Exportin-2 central" evidence="3">
    <location>
        <begin position="85"/>
        <end position="265"/>
    </location>
</feature>
<dbReference type="GO" id="GO:0005829">
    <property type="term" value="C:cytosol"/>
    <property type="evidence" value="ECO:0007669"/>
    <property type="project" value="TreeGrafter"/>
</dbReference>
<reference evidence="4 5" key="1">
    <citation type="submission" date="2019-07" db="EMBL/GenBank/DDBJ databases">
        <title>De Novo Assembly of kiwifruit Actinidia rufa.</title>
        <authorList>
            <person name="Sugita-Konishi S."/>
            <person name="Sato K."/>
            <person name="Mori E."/>
            <person name="Abe Y."/>
            <person name="Kisaki G."/>
            <person name="Hamano K."/>
            <person name="Suezawa K."/>
            <person name="Otani M."/>
            <person name="Fukuda T."/>
            <person name="Manabe T."/>
            <person name="Gomi K."/>
            <person name="Tabuchi M."/>
            <person name="Akimitsu K."/>
            <person name="Kataoka I."/>
        </authorList>
    </citation>
    <scope>NUCLEOTIDE SEQUENCE [LARGE SCALE GENOMIC DNA]</scope>
    <source>
        <strain evidence="5">cv. Fuchu</strain>
    </source>
</reference>
<accession>A0A7J0E3J8</accession>
<dbReference type="Proteomes" id="UP000585474">
    <property type="component" value="Unassembled WGS sequence"/>
</dbReference>
<dbReference type="GO" id="GO:0031267">
    <property type="term" value="F:small GTPase binding"/>
    <property type="evidence" value="ECO:0007669"/>
    <property type="project" value="InterPro"/>
</dbReference>
<proteinExistence type="predicted"/>
<evidence type="ECO:0000313" key="5">
    <source>
        <dbReference type="Proteomes" id="UP000585474"/>
    </source>
</evidence>
<dbReference type="PANTHER" id="PTHR10997">
    <property type="entry name" value="IMPORTIN-7, 8, 11"/>
    <property type="match status" value="1"/>
</dbReference>